<comment type="similarity">
    <text evidence="6">Belongs to the PINc/VapC protein family.</text>
</comment>
<comment type="function">
    <text evidence="6">Toxic component of a toxin-antitoxin (TA) system. An RNase.</text>
</comment>
<organism evidence="8 9">
    <name type="scientific">Candidatus Frankia alpina</name>
    <dbReference type="NCBI Taxonomy" id="2699483"/>
    <lineage>
        <taxon>Bacteria</taxon>
        <taxon>Bacillati</taxon>
        <taxon>Actinomycetota</taxon>
        <taxon>Actinomycetes</taxon>
        <taxon>Frankiales</taxon>
        <taxon>Frankiaceae</taxon>
        <taxon>Frankia</taxon>
    </lineage>
</organism>
<accession>A0A4S5CT14</accession>
<dbReference type="InterPro" id="IPR002716">
    <property type="entry name" value="PIN_dom"/>
</dbReference>
<evidence type="ECO:0000256" key="1">
    <source>
        <dbReference type="ARBA" id="ARBA00022649"/>
    </source>
</evidence>
<dbReference type="InterPro" id="IPR022907">
    <property type="entry name" value="VapC_family"/>
</dbReference>
<dbReference type="GO" id="GO:0016787">
    <property type="term" value="F:hydrolase activity"/>
    <property type="evidence" value="ECO:0007669"/>
    <property type="project" value="UniProtKB-KW"/>
</dbReference>
<dbReference type="InterPro" id="IPR029060">
    <property type="entry name" value="PIN-like_dom_sf"/>
</dbReference>
<dbReference type="GO" id="GO:0004540">
    <property type="term" value="F:RNA nuclease activity"/>
    <property type="evidence" value="ECO:0007669"/>
    <property type="project" value="InterPro"/>
</dbReference>
<dbReference type="SUPFAM" id="SSF88723">
    <property type="entry name" value="PIN domain-like"/>
    <property type="match status" value="1"/>
</dbReference>
<evidence type="ECO:0000313" key="8">
    <source>
        <dbReference type="EMBL" id="THJ49169.1"/>
    </source>
</evidence>
<keyword evidence="3 6" id="KW-0479">Metal-binding</keyword>
<keyword evidence="5 6" id="KW-0460">Magnesium</keyword>
<dbReference type="Pfam" id="PF01850">
    <property type="entry name" value="PIN"/>
    <property type="match status" value="1"/>
</dbReference>
<dbReference type="GO" id="GO:0090729">
    <property type="term" value="F:toxin activity"/>
    <property type="evidence" value="ECO:0007669"/>
    <property type="project" value="UniProtKB-KW"/>
</dbReference>
<dbReference type="AlphaFoldDB" id="A0A4S5CT14"/>
<dbReference type="EMBL" id="SSXH01000637">
    <property type="protein sequence ID" value="THJ49169.1"/>
    <property type="molecule type" value="Genomic_DNA"/>
</dbReference>
<keyword evidence="1 6" id="KW-1277">Toxin-antitoxin system</keyword>
<protein>
    <recommendedName>
        <fullName evidence="6">Ribonuclease VapC</fullName>
        <shortName evidence="6">RNase VapC</shortName>
        <ecNumber evidence="6">3.1.-.-</ecNumber>
    </recommendedName>
    <alternativeName>
        <fullName evidence="6">Toxin VapC</fullName>
    </alternativeName>
</protein>
<evidence type="ECO:0000256" key="6">
    <source>
        <dbReference type="HAMAP-Rule" id="MF_00265"/>
    </source>
</evidence>
<reference evidence="8 9" key="1">
    <citation type="submission" date="2019-04" db="EMBL/GenBank/DDBJ databases">
        <title>Draft genome sequences for three unisolated Alnus-infective Frankia Sp+ strains, AgTrS, AiOr and AvVan, the first sequenced Frankia strains able to sporulate in-planta.</title>
        <authorList>
            <person name="Bethencourt L."/>
            <person name="Vautrin F."/>
            <person name="Taib N."/>
            <person name="Dubost A."/>
            <person name="Castro-Garcia L."/>
            <person name="Imbaud O."/>
            <person name="Abrouk D."/>
            <person name="Fournier P."/>
            <person name="Briolay J."/>
            <person name="Nguyen A."/>
            <person name="Normand P."/>
            <person name="Fernandez M.P."/>
            <person name="Brochier-Armanet C."/>
            <person name="Herrera-Belaroussi A."/>
        </authorList>
    </citation>
    <scope>NUCLEOTIDE SEQUENCE [LARGE SCALE GENOMIC DNA]</scope>
    <source>
        <strain evidence="8 9">AvVan</strain>
    </source>
</reference>
<dbReference type="EC" id="3.1.-.-" evidence="6"/>
<feature type="binding site" evidence="6">
    <location>
        <position position="90"/>
    </location>
    <ligand>
        <name>Mg(2+)</name>
        <dbReference type="ChEBI" id="CHEBI:18420"/>
    </ligand>
</feature>
<sequence length="129" mass="13748">MIYLDSSALVKLIHPELETRALRSWLAARPGVSVSSALAALEVTRALRRSDPAALPRVPGVLARVTLVPVEEPILVSAAALTDPLLRSLDALHLATALRLDVPSLVFISYDKRLSAAAAQERLNVAVPA</sequence>
<dbReference type="RefSeq" id="WP_136449239.1">
    <property type="nucleotide sequence ID" value="NZ_SSXH01000637.1"/>
</dbReference>
<feature type="binding site" evidence="6">
    <location>
        <position position="5"/>
    </location>
    <ligand>
        <name>Mg(2+)</name>
        <dbReference type="ChEBI" id="CHEBI:18420"/>
    </ligand>
</feature>
<feature type="domain" description="PIN" evidence="7">
    <location>
        <begin position="2"/>
        <end position="118"/>
    </location>
</feature>
<proteinExistence type="inferred from homology"/>
<evidence type="ECO:0000313" key="9">
    <source>
        <dbReference type="Proteomes" id="UP000305282"/>
    </source>
</evidence>
<dbReference type="CDD" id="cd09874">
    <property type="entry name" value="PIN_MT3492-like"/>
    <property type="match status" value="1"/>
</dbReference>
<evidence type="ECO:0000256" key="3">
    <source>
        <dbReference type="ARBA" id="ARBA00022723"/>
    </source>
</evidence>
<evidence type="ECO:0000256" key="5">
    <source>
        <dbReference type="ARBA" id="ARBA00022842"/>
    </source>
</evidence>
<dbReference type="GO" id="GO:0000287">
    <property type="term" value="F:magnesium ion binding"/>
    <property type="evidence" value="ECO:0007669"/>
    <property type="project" value="UniProtKB-UniRule"/>
</dbReference>
<keyword evidence="4 6" id="KW-0378">Hydrolase</keyword>
<evidence type="ECO:0000256" key="2">
    <source>
        <dbReference type="ARBA" id="ARBA00022722"/>
    </source>
</evidence>
<dbReference type="HAMAP" id="MF_00265">
    <property type="entry name" value="VapC_Nob1"/>
    <property type="match status" value="1"/>
</dbReference>
<keyword evidence="6" id="KW-0800">Toxin</keyword>
<name>A0A4S5CT14_9ACTN</name>
<evidence type="ECO:0000256" key="4">
    <source>
        <dbReference type="ARBA" id="ARBA00022801"/>
    </source>
</evidence>
<comment type="caution">
    <text evidence="8">The sequence shown here is derived from an EMBL/GenBank/DDBJ whole genome shotgun (WGS) entry which is preliminary data.</text>
</comment>
<comment type="cofactor">
    <cofactor evidence="6">
        <name>Mg(2+)</name>
        <dbReference type="ChEBI" id="CHEBI:18420"/>
    </cofactor>
</comment>
<keyword evidence="9" id="KW-1185">Reference proteome</keyword>
<dbReference type="OrthoDB" id="4750219at2"/>
<dbReference type="Proteomes" id="UP000305282">
    <property type="component" value="Unassembled WGS sequence"/>
</dbReference>
<dbReference type="Gene3D" id="3.40.50.1010">
    <property type="entry name" value="5'-nuclease"/>
    <property type="match status" value="1"/>
</dbReference>
<evidence type="ECO:0000259" key="7">
    <source>
        <dbReference type="Pfam" id="PF01850"/>
    </source>
</evidence>
<keyword evidence="2 6" id="KW-0540">Nuclease</keyword>
<gene>
    <name evidence="6" type="primary">vapC</name>
    <name evidence="8" type="ORF">E7Y31_19050</name>
</gene>